<dbReference type="OrthoDB" id="9796221at2"/>
<evidence type="ECO:0000256" key="7">
    <source>
        <dbReference type="ARBA" id="ARBA00023077"/>
    </source>
</evidence>
<organism evidence="16 17">
    <name type="scientific">Kaistia soli DSM 19436</name>
    <dbReference type="NCBI Taxonomy" id="1122133"/>
    <lineage>
        <taxon>Bacteria</taxon>
        <taxon>Pseudomonadati</taxon>
        <taxon>Pseudomonadota</taxon>
        <taxon>Alphaproteobacteria</taxon>
        <taxon>Hyphomicrobiales</taxon>
        <taxon>Kaistiaceae</taxon>
        <taxon>Kaistia</taxon>
    </lineage>
</organism>
<dbReference type="CDD" id="cd01347">
    <property type="entry name" value="ligand_gated_channel"/>
    <property type="match status" value="1"/>
</dbReference>
<dbReference type="SUPFAM" id="SSF56935">
    <property type="entry name" value="Porins"/>
    <property type="match status" value="1"/>
</dbReference>
<evidence type="ECO:0000256" key="8">
    <source>
        <dbReference type="ARBA" id="ARBA00023136"/>
    </source>
</evidence>
<gene>
    <name evidence="16" type="ORF">SAMN02745157_2771</name>
</gene>
<dbReference type="GO" id="GO:0015232">
    <property type="term" value="F:heme transmembrane transporter activity"/>
    <property type="evidence" value="ECO:0007669"/>
    <property type="project" value="InterPro"/>
</dbReference>
<comment type="subcellular location">
    <subcellularLocation>
        <location evidence="1 11">Cell outer membrane</location>
        <topology evidence="1 11">Multi-pass membrane protein</topology>
    </subcellularLocation>
</comment>
<dbReference type="NCBIfam" id="TIGR01785">
    <property type="entry name" value="TonB-hemin"/>
    <property type="match status" value="1"/>
</dbReference>
<keyword evidence="10 11" id="KW-0998">Cell outer membrane</keyword>
<evidence type="ECO:0000256" key="5">
    <source>
        <dbReference type="ARBA" id="ARBA00022692"/>
    </source>
</evidence>
<dbReference type="InterPro" id="IPR036942">
    <property type="entry name" value="Beta-barrel_TonB_sf"/>
</dbReference>
<dbReference type="InterPro" id="IPR012910">
    <property type="entry name" value="Plug_dom"/>
</dbReference>
<evidence type="ECO:0000256" key="2">
    <source>
        <dbReference type="ARBA" id="ARBA00009810"/>
    </source>
</evidence>
<keyword evidence="4 11" id="KW-1134">Transmembrane beta strand</keyword>
<dbReference type="InterPro" id="IPR039426">
    <property type="entry name" value="TonB-dep_rcpt-like"/>
</dbReference>
<evidence type="ECO:0000256" key="9">
    <source>
        <dbReference type="ARBA" id="ARBA00023170"/>
    </source>
</evidence>
<evidence type="ECO:0000259" key="15">
    <source>
        <dbReference type="Pfam" id="PF07715"/>
    </source>
</evidence>
<dbReference type="RefSeq" id="WP_084527290.1">
    <property type="nucleotide sequence ID" value="NZ_FQUP01000002.1"/>
</dbReference>
<keyword evidence="3 11" id="KW-0813">Transport</keyword>
<dbReference type="EMBL" id="FQUP01000002">
    <property type="protein sequence ID" value="SHF69458.1"/>
    <property type="molecule type" value="Genomic_DNA"/>
</dbReference>
<keyword evidence="7 12" id="KW-0798">TonB box</keyword>
<dbReference type="PROSITE" id="PS52016">
    <property type="entry name" value="TONB_DEPENDENT_REC_3"/>
    <property type="match status" value="1"/>
</dbReference>
<sequence length="757" mass="81213">MSIARLNVRLLAGSTFLACLAMTSGGAMAQQAKAQQATEDGAVQLDAVVVQGGSGTGTTTGDQSPAVTAKAGTALVTTTTQQELTNRMIDSWQAFGQRAEPGVGFSTDNNSINVRGLDENNVLTTIDGIRLPWLGSGDARGVTGGLSTFDFNALSAIDIVRGADSSIGGSGAMGGLVALTTLSADDVIREGRNWGFITKNLYSSANNSFTTSDAVAARFGDTSMLVQGSYTTGHETETMGDVGGYGTTRTEANPEDFDQYSLLGKLTQRVDGGHTFTLTGEMFHANSTTDMMSSQSLTGNYRPGNNTAGEEARRQRFSLTYDYLAPEPGGFADKAQVILYWQNVELDNTTDAYRSTSVIGPYQRQNSNQVQEYGLNGFAEKALTLGGFENRFTWGGEFYMTDTSQYSAGKDNCPPNATTSPCSMLHTNQADMPDAQGASFGIYGRDEIALGNNLFLTPGMRFDWYQQVPQATAGYGNGNEAYIGLPETSSGSKFSPSLLGTWKATDKLSFYAQWAQAYTAPTPGQLYLTYGGPGAYLSIGNPDLEAQSGSGYEIGTKFGDDHLGGGISAFTNFYKNFIDSQQLTKAEAAERGYDLSEYPFGVSEYVNINSVNIYGIEARGAWKFAPNWKLSGSLAWMVGQNLDDNTYLDSVPPLKGVIGIGYADVEWGTDLLVTAAVDNAQTSASFQAPAYAVVDWTAWWQPAKLPGVRIQAGVFNLFDETYFNNLDIPTSVTASSSNLDFYSEPGRNYQVNLTYQF</sequence>
<feature type="chain" id="PRO_5013132885" evidence="13">
    <location>
        <begin position="30"/>
        <end position="757"/>
    </location>
</feature>
<dbReference type="InterPro" id="IPR010949">
    <property type="entry name" value="TonB_Hb/transfer/lactofer_rcpt"/>
</dbReference>
<keyword evidence="8 11" id="KW-0472">Membrane</keyword>
<dbReference type="AlphaFoldDB" id="A0A1M5DR04"/>
<evidence type="ECO:0000256" key="11">
    <source>
        <dbReference type="PROSITE-ProRule" id="PRU01360"/>
    </source>
</evidence>
<dbReference type="GO" id="GO:0044718">
    <property type="term" value="P:siderophore transmembrane transport"/>
    <property type="evidence" value="ECO:0007669"/>
    <property type="project" value="TreeGrafter"/>
</dbReference>
<feature type="domain" description="TonB-dependent receptor-like beta-barrel" evidence="14">
    <location>
        <begin position="287"/>
        <end position="717"/>
    </location>
</feature>
<dbReference type="STRING" id="1122133.SAMN02745157_2771"/>
<evidence type="ECO:0000313" key="17">
    <source>
        <dbReference type="Proteomes" id="UP000184485"/>
    </source>
</evidence>
<feature type="signal peptide" evidence="13">
    <location>
        <begin position="1"/>
        <end position="29"/>
    </location>
</feature>
<protein>
    <submittedName>
        <fullName evidence="16">Hemoglobin/transferrin/lactoferrin receptor protein</fullName>
    </submittedName>
</protein>
<comment type="similarity">
    <text evidence="2 11 12">Belongs to the TonB-dependent receptor family.</text>
</comment>
<evidence type="ECO:0000256" key="1">
    <source>
        <dbReference type="ARBA" id="ARBA00004571"/>
    </source>
</evidence>
<evidence type="ECO:0000256" key="4">
    <source>
        <dbReference type="ARBA" id="ARBA00022452"/>
    </source>
</evidence>
<dbReference type="NCBIfam" id="TIGR01786">
    <property type="entry name" value="TonB-hemlactrns"/>
    <property type="match status" value="1"/>
</dbReference>
<dbReference type="Proteomes" id="UP000184485">
    <property type="component" value="Unassembled WGS sequence"/>
</dbReference>
<evidence type="ECO:0000256" key="6">
    <source>
        <dbReference type="ARBA" id="ARBA00022729"/>
    </source>
</evidence>
<accession>A0A1M5DR04</accession>
<proteinExistence type="inferred from homology"/>
<dbReference type="InterPro" id="IPR037066">
    <property type="entry name" value="Plug_dom_sf"/>
</dbReference>
<keyword evidence="17" id="KW-1185">Reference proteome</keyword>
<dbReference type="InterPro" id="IPR000531">
    <property type="entry name" value="Beta-barrel_TonB"/>
</dbReference>
<evidence type="ECO:0000259" key="14">
    <source>
        <dbReference type="Pfam" id="PF00593"/>
    </source>
</evidence>
<keyword evidence="6 13" id="KW-0732">Signal</keyword>
<evidence type="ECO:0000313" key="16">
    <source>
        <dbReference type="EMBL" id="SHF69458.1"/>
    </source>
</evidence>
<name>A0A1M5DR04_9HYPH</name>
<evidence type="ECO:0000256" key="12">
    <source>
        <dbReference type="RuleBase" id="RU003357"/>
    </source>
</evidence>
<dbReference type="PANTHER" id="PTHR30069:SF29">
    <property type="entry name" value="HEMOGLOBIN AND HEMOGLOBIN-HAPTOGLOBIN-BINDING PROTEIN 1-RELATED"/>
    <property type="match status" value="1"/>
</dbReference>
<evidence type="ECO:0000256" key="10">
    <source>
        <dbReference type="ARBA" id="ARBA00023237"/>
    </source>
</evidence>
<evidence type="ECO:0000256" key="3">
    <source>
        <dbReference type="ARBA" id="ARBA00022448"/>
    </source>
</evidence>
<dbReference type="Gene3D" id="2.40.170.20">
    <property type="entry name" value="TonB-dependent receptor, beta-barrel domain"/>
    <property type="match status" value="1"/>
</dbReference>
<dbReference type="GO" id="GO:0015344">
    <property type="term" value="F:siderophore uptake transmembrane transporter activity"/>
    <property type="evidence" value="ECO:0007669"/>
    <property type="project" value="TreeGrafter"/>
</dbReference>
<reference evidence="16 17" key="1">
    <citation type="submission" date="2016-11" db="EMBL/GenBank/DDBJ databases">
        <authorList>
            <person name="Jaros S."/>
            <person name="Januszkiewicz K."/>
            <person name="Wedrychowicz H."/>
        </authorList>
    </citation>
    <scope>NUCLEOTIDE SEQUENCE [LARGE SCALE GENOMIC DNA]</scope>
    <source>
        <strain evidence="16 17">DSM 19436</strain>
    </source>
</reference>
<dbReference type="Pfam" id="PF00593">
    <property type="entry name" value="TonB_dep_Rec_b-barrel"/>
    <property type="match status" value="1"/>
</dbReference>
<feature type="domain" description="TonB-dependent receptor plug" evidence="15">
    <location>
        <begin position="73"/>
        <end position="175"/>
    </location>
</feature>
<keyword evidence="9 16" id="KW-0675">Receptor</keyword>
<dbReference type="PANTHER" id="PTHR30069">
    <property type="entry name" value="TONB-DEPENDENT OUTER MEMBRANE RECEPTOR"/>
    <property type="match status" value="1"/>
</dbReference>
<dbReference type="Pfam" id="PF07715">
    <property type="entry name" value="Plug"/>
    <property type="match status" value="1"/>
</dbReference>
<dbReference type="InterPro" id="IPR011276">
    <property type="entry name" value="TonB_haem/Hb_rcpt"/>
</dbReference>
<dbReference type="GO" id="GO:0009279">
    <property type="term" value="C:cell outer membrane"/>
    <property type="evidence" value="ECO:0007669"/>
    <property type="project" value="UniProtKB-SubCell"/>
</dbReference>
<keyword evidence="5 11" id="KW-0812">Transmembrane</keyword>
<evidence type="ECO:0000256" key="13">
    <source>
        <dbReference type="SAM" id="SignalP"/>
    </source>
</evidence>
<dbReference type="Gene3D" id="2.170.130.10">
    <property type="entry name" value="TonB-dependent receptor, plug domain"/>
    <property type="match status" value="1"/>
</dbReference>